<accession>A0A8J2HLP5</accession>
<name>A0A8J2HLP5_COTCN</name>
<feature type="region of interest" description="Disordered" evidence="1">
    <location>
        <begin position="1"/>
        <end position="22"/>
    </location>
</feature>
<feature type="compositionally biased region" description="Low complexity" evidence="1">
    <location>
        <begin position="352"/>
        <end position="368"/>
    </location>
</feature>
<feature type="compositionally biased region" description="Polar residues" evidence="1">
    <location>
        <begin position="332"/>
        <end position="344"/>
    </location>
</feature>
<sequence length="374" mass="41741">MTKSKKRSRSRDREDDTNKKLRRLEKMMELFLDLQNVTSKKDDGHSNKENIPNNPKDHDATINTDLTEPVEESEKLDPQQTEEAVSDPAKTVTPVVDNTKQVESTSEVTKLDEELESVLGEDPTNPNKKVVNVHPSLVPRWSTWLTEGLPEDTKKELKDKYPLTGNVRLEAPELNEEIVSTLNEAGTKRDQLFVAEQNLVGSALSALGEAITMIIKDEEEPVDQLQLLEKLSDGGKLLSQLHFQVSSARKSFIAPVLTKPMKELLQKTKPGTLLYGEKLSEKIKTAKSVEKIGRELKTPSAATSSFVAKKPAQKPASGRPLNWRGQYARMGTQHQGQKFPQTNYPKAGQYASKKSSSSSNQLRSSRLSQGDKKK</sequence>
<evidence type="ECO:0000313" key="2">
    <source>
        <dbReference type="EMBL" id="CAG5096629.1"/>
    </source>
</evidence>
<feature type="compositionally biased region" description="Basic and acidic residues" evidence="1">
    <location>
        <begin position="11"/>
        <end position="22"/>
    </location>
</feature>
<evidence type="ECO:0000256" key="1">
    <source>
        <dbReference type="SAM" id="MobiDB-lite"/>
    </source>
</evidence>
<feature type="region of interest" description="Disordered" evidence="1">
    <location>
        <begin position="300"/>
        <end position="374"/>
    </location>
</feature>
<dbReference type="Proteomes" id="UP000786811">
    <property type="component" value="Unassembled WGS sequence"/>
</dbReference>
<dbReference type="OrthoDB" id="7699186at2759"/>
<organism evidence="2 3">
    <name type="scientific">Cotesia congregata</name>
    <name type="common">Parasitoid wasp</name>
    <name type="synonym">Apanteles congregatus</name>
    <dbReference type="NCBI Taxonomy" id="51543"/>
    <lineage>
        <taxon>Eukaryota</taxon>
        <taxon>Metazoa</taxon>
        <taxon>Ecdysozoa</taxon>
        <taxon>Arthropoda</taxon>
        <taxon>Hexapoda</taxon>
        <taxon>Insecta</taxon>
        <taxon>Pterygota</taxon>
        <taxon>Neoptera</taxon>
        <taxon>Endopterygota</taxon>
        <taxon>Hymenoptera</taxon>
        <taxon>Apocrita</taxon>
        <taxon>Ichneumonoidea</taxon>
        <taxon>Braconidae</taxon>
        <taxon>Microgastrinae</taxon>
        <taxon>Cotesia</taxon>
    </lineage>
</organism>
<dbReference type="PANTHER" id="PTHR34239">
    <property type="entry name" value="APPLE DOMAIN-CONTAINING PROTEIN"/>
    <property type="match status" value="1"/>
</dbReference>
<dbReference type="AlphaFoldDB" id="A0A8J2HLP5"/>
<dbReference type="PANTHER" id="PTHR34239:SF2">
    <property type="entry name" value="TRANSPOSABLE ELEMENT P TRANSPOSASE_THAP9 CONSERVED DOMAIN-CONTAINING PROTEIN"/>
    <property type="match status" value="1"/>
</dbReference>
<proteinExistence type="predicted"/>
<feature type="compositionally biased region" description="Basic residues" evidence="1">
    <location>
        <begin position="1"/>
        <end position="10"/>
    </location>
</feature>
<keyword evidence="3" id="KW-1185">Reference proteome</keyword>
<dbReference type="EMBL" id="CAJNRD030001121">
    <property type="protein sequence ID" value="CAG5096629.1"/>
    <property type="molecule type" value="Genomic_DNA"/>
</dbReference>
<gene>
    <name evidence="2" type="ORF">HICCMSTLAB_LOCUS8305</name>
</gene>
<evidence type="ECO:0000313" key="3">
    <source>
        <dbReference type="Proteomes" id="UP000786811"/>
    </source>
</evidence>
<protein>
    <submittedName>
        <fullName evidence="2">Uncharacterized protein</fullName>
    </submittedName>
</protein>
<feature type="compositionally biased region" description="Basic and acidic residues" evidence="1">
    <location>
        <begin position="39"/>
        <end position="48"/>
    </location>
</feature>
<reference evidence="2" key="1">
    <citation type="submission" date="2021-04" db="EMBL/GenBank/DDBJ databases">
        <authorList>
            <person name="Chebbi M.A.C M."/>
        </authorList>
    </citation>
    <scope>NUCLEOTIDE SEQUENCE</scope>
</reference>
<comment type="caution">
    <text evidence="2">The sequence shown here is derived from an EMBL/GenBank/DDBJ whole genome shotgun (WGS) entry which is preliminary data.</text>
</comment>
<feature type="region of interest" description="Disordered" evidence="1">
    <location>
        <begin position="35"/>
        <end position="91"/>
    </location>
</feature>